<dbReference type="NCBIfam" id="NF001270">
    <property type="entry name" value="PRK00228.2-2"/>
    <property type="match status" value="1"/>
</dbReference>
<dbReference type="Proteomes" id="UP001500621">
    <property type="component" value="Unassembled WGS sequence"/>
</dbReference>
<dbReference type="SUPFAM" id="SSF143456">
    <property type="entry name" value="VC0467-like"/>
    <property type="match status" value="1"/>
</dbReference>
<dbReference type="Gene3D" id="3.40.1740.10">
    <property type="entry name" value="VC0467-like"/>
    <property type="match status" value="1"/>
</dbReference>
<comment type="caution">
    <text evidence="2">The sequence shown here is derived from an EMBL/GenBank/DDBJ whole genome shotgun (WGS) entry which is preliminary data.</text>
</comment>
<protein>
    <submittedName>
        <fullName evidence="2">YqgE/AlgH family protein</fullName>
    </submittedName>
</protein>
<dbReference type="EMBL" id="BAABIM010000001">
    <property type="protein sequence ID" value="GAA4677980.1"/>
    <property type="molecule type" value="Genomic_DNA"/>
</dbReference>
<organism evidence="2 3">
    <name type="scientific">Nocardioides nanhaiensis</name>
    <dbReference type="NCBI Taxonomy" id="1476871"/>
    <lineage>
        <taxon>Bacteria</taxon>
        <taxon>Bacillati</taxon>
        <taxon>Actinomycetota</taxon>
        <taxon>Actinomycetes</taxon>
        <taxon>Propionibacteriales</taxon>
        <taxon>Nocardioidaceae</taxon>
        <taxon>Nocardioides</taxon>
    </lineage>
</organism>
<dbReference type="Pfam" id="PF02622">
    <property type="entry name" value="DUF179"/>
    <property type="match status" value="1"/>
</dbReference>
<evidence type="ECO:0000256" key="1">
    <source>
        <dbReference type="ARBA" id="ARBA00009600"/>
    </source>
</evidence>
<gene>
    <name evidence="2" type="ORF">GCM10023226_14040</name>
</gene>
<dbReference type="PANTHER" id="PTHR30327">
    <property type="entry name" value="UNCHARACTERIZED PROTEIN YQGE"/>
    <property type="match status" value="1"/>
</dbReference>
<sequence length="198" mass="20926">MTGADPDDLAAGMLLVAAPTLLDGNFSGTVVLLLDVNADGALGVVLNRPGTLPVGHVLEAWREVVSEPAVLFEGGPVEQQGALAVTLLRGPWSAGEESAQPGFREVVGRLGLLDLDTPVELVAGAIGRLRVFAGYAGWGRGQLQREVTEGSWYVVPALAEDVFLADEDHLVDLPRRVLARQPGDLAQHSTRPLDPELN</sequence>
<dbReference type="InterPro" id="IPR003774">
    <property type="entry name" value="AlgH-like"/>
</dbReference>
<comment type="similarity">
    <text evidence="1">Belongs to the UPF0301 (AlgH) family.</text>
</comment>
<reference evidence="3" key="1">
    <citation type="journal article" date="2019" name="Int. J. Syst. Evol. Microbiol.">
        <title>The Global Catalogue of Microorganisms (GCM) 10K type strain sequencing project: providing services to taxonomists for standard genome sequencing and annotation.</title>
        <authorList>
            <consortium name="The Broad Institute Genomics Platform"/>
            <consortium name="The Broad Institute Genome Sequencing Center for Infectious Disease"/>
            <person name="Wu L."/>
            <person name="Ma J."/>
        </authorList>
    </citation>
    <scope>NUCLEOTIDE SEQUENCE [LARGE SCALE GENOMIC DNA]</scope>
    <source>
        <strain evidence="3">JCM 18127</strain>
    </source>
</reference>
<keyword evidence="3" id="KW-1185">Reference proteome</keyword>
<dbReference type="RefSeq" id="WP_345264040.1">
    <property type="nucleotide sequence ID" value="NZ_BAABIM010000001.1"/>
</dbReference>
<name>A0ABP8W2J3_9ACTN</name>
<dbReference type="PANTHER" id="PTHR30327:SF1">
    <property type="entry name" value="UPF0301 PROTEIN YQGE"/>
    <property type="match status" value="1"/>
</dbReference>
<accession>A0ABP8W2J3</accession>
<evidence type="ECO:0000313" key="2">
    <source>
        <dbReference type="EMBL" id="GAA4677980.1"/>
    </source>
</evidence>
<evidence type="ECO:0000313" key="3">
    <source>
        <dbReference type="Proteomes" id="UP001500621"/>
    </source>
</evidence>
<proteinExistence type="inferred from homology"/>